<accession>E3I1G0</accession>
<evidence type="ECO:0000313" key="1">
    <source>
        <dbReference type="EMBL" id="ADP71251.1"/>
    </source>
</evidence>
<dbReference type="KEGG" id="rva:Rvan_2016"/>
<reference evidence="2" key="1">
    <citation type="journal article" date="2011" name="J. Bacteriol.">
        <title>Genome sequences of eight morphologically diverse alphaproteobacteria.</title>
        <authorList>
            <consortium name="US DOE Joint Genome Institute"/>
            <person name="Brown P.J."/>
            <person name="Kysela D.T."/>
            <person name="Buechlein A."/>
            <person name="Hemmerich C."/>
            <person name="Brun Y.V."/>
        </authorList>
    </citation>
    <scope>NUCLEOTIDE SEQUENCE [LARGE SCALE GENOMIC DNA]</scope>
    <source>
        <strain evidence="2">ATCC 17100 / ATH 3.1.1 / DSM 162 / LMG 4299</strain>
    </source>
</reference>
<protein>
    <submittedName>
        <fullName evidence="1">Uncharacterized protein</fullName>
    </submittedName>
</protein>
<dbReference type="HOGENOM" id="CLU_2013527_0_0_5"/>
<dbReference type="Proteomes" id="UP000001399">
    <property type="component" value="Chromosome"/>
</dbReference>
<proteinExistence type="predicted"/>
<name>E3I1G0_RHOVT</name>
<dbReference type="EMBL" id="CP002292">
    <property type="protein sequence ID" value="ADP71251.1"/>
    <property type="molecule type" value="Genomic_DNA"/>
</dbReference>
<dbReference type="RefSeq" id="WP_013419637.1">
    <property type="nucleotide sequence ID" value="NC_014664.1"/>
</dbReference>
<dbReference type="AlphaFoldDB" id="E3I1G0"/>
<sequence>MRRYLICCEFHRERRAIKAADCIRRLATDWEHPMTGVWFIRTDATASEIRAALMQELTFRDRVLVCEAGEEEAAFNTSEASGEKVSQIADARSKSQILTAIFSRNGKTSRHLKAATARNLKSA</sequence>
<evidence type="ECO:0000313" key="2">
    <source>
        <dbReference type="Proteomes" id="UP000001399"/>
    </source>
</evidence>
<dbReference type="OrthoDB" id="7959290at2"/>
<keyword evidence="2" id="KW-1185">Reference proteome</keyword>
<gene>
    <name evidence="1" type="ordered locus">Rvan_2016</name>
</gene>
<organism evidence="1 2">
    <name type="scientific">Rhodomicrobium vannielii (strain ATCC 17100 / DSM 162 / LMG 4299 / NCIMB 10020 / ATH 3.1.1)</name>
    <dbReference type="NCBI Taxonomy" id="648757"/>
    <lineage>
        <taxon>Bacteria</taxon>
        <taxon>Pseudomonadati</taxon>
        <taxon>Pseudomonadota</taxon>
        <taxon>Alphaproteobacteria</taxon>
        <taxon>Hyphomicrobiales</taxon>
        <taxon>Hyphomicrobiaceae</taxon>
        <taxon>Rhodomicrobium</taxon>
    </lineage>
</organism>